<keyword evidence="2" id="KW-1185">Reference proteome</keyword>
<gene>
    <name evidence="1" type="ORF">LC586_23570</name>
</gene>
<dbReference type="Pfam" id="PF11300">
    <property type="entry name" value="DUF3102"/>
    <property type="match status" value="1"/>
</dbReference>
<dbReference type="RefSeq" id="WP_229487069.1">
    <property type="nucleotide sequence ID" value="NZ_JAIVFQ010000043.1"/>
</dbReference>
<evidence type="ECO:0000313" key="1">
    <source>
        <dbReference type="EMBL" id="MCC5602095.1"/>
    </source>
</evidence>
<reference evidence="1 2" key="1">
    <citation type="journal article" date="2021" name="Microorganisms">
        <title>Genome Evolution of Filamentous Cyanobacterium Nostoc Species: From Facultative Symbiosis to Free Living.</title>
        <authorList>
            <person name="Huo D."/>
            <person name="Li H."/>
            <person name="Cai F."/>
            <person name="Guo X."/>
            <person name="Qiao Z."/>
            <person name="Wang W."/>
            <person name="Yu G."/>
            <person name="Li R."/>
        </authorList>
    </citation>
    <scope>NUCLEOTIDE SEQUENCE [LARGE SCALE GENOMIC DNA]</scope>
    <source>
        <strain evidence="1 2">CHAB 5714</strain>
    </source>
</reference>
<accession>A0ABS8ID07</accession>
<protein>
    <submittedName>
        <fullName evidence="1">DUF3102 domain-containing protein</fullName>
    </submittedName>
</protein>
<dbReference type="Proteomes" id="UP001199525">
    <property type="component" value="Unassembled WGS sequence"/>
</dbReference>
<name>A0ABS8ID07_9NOSO</name>
<dbReference type="InterPro" id="IPR021451">
    <property type="entry name" value="DUF3102"/>
</dbReference>
<dbReference type="EMBL" id="JAIVFQ010000043">
    <property type="protein sequence ID" value="MCC5602095.1"/>
    <property type="molecule type" value="Genomic_DNA"/>
</dbReference>
<proteinExistence type="predicted"/>
<sequence>MRKSSNKDTKDTIITRFDYELLTPEQRTLVEQHTTEIREQLRRTAQDIWEIGQRLAEVRSKLKHGQFDTWLKAEFGWSRRTAYNFINVYETFGNRANLAQIDIATSALYLLAAPSTPQKLREQYLEEAKTGKRITHKDLVQTIKHQQEEKTDSITTSQEAIKPEIVAILPKSSQKNNSPSPVIEVPVTHVETTPEATVRSQFRWWRLGQQHLLFHGDTASPEFFAKIPPVTLAVAVTSDDWDHDWLIEEAATVIILQPFSLQTNTLEQLVTMFSQPGDLVVFPWLPQENMIAIAHHLGRRVVAGDPSLELCQRAIVGSGLSAKEV</sequence>
<evidence type="ECO:0000313" key="2">
    <source>
        <dbReference type="Proteomes" id="UP001199525"/>
    </source>
</evidence>
<comment type="caution">
    <text evidence="1">The sequence shown here is derived from an EMBL/GenBank/DDBJ whole genome shotgun (WGS) entry which is preliminary data.</text>
</comment>
<organism evidence="1 2">
    <name type="scientific">Nostoc favosum CHAB5714</name>
    <dbReference type="NCBI Taxonomy" id="2780399"/>
    <lineage>
        <taxon>Bacteria</taxon>
        <taxon>Bacillati</taxon>
        <taxon>Cyanobacteriota</taxon>
        <taxon>Cyanophyceae</taxon>
        <taxon>Nostocales</taxon>
        <taxon>Nostocaceae</taxon>
        <taxon>Nostoc</taxon>
        <taxon>Nostoc favosum</taxon>
    </lineage>
</organism>